<dbReference type="EMBL" id="CCJX01000103">
    <property type="protein sequence ID" value="CDT34079.1"/>
    <property type="molecule type" value="Genomic_DNA"/>
</dbReference>
<sequence length="196" mass="21995">MKVIRALEKALETSLGMQVVVEPSNAVTRKEVRVLFNGIRALNRLPLTTQGSYIPYEMLLDVVISARVSGGNTQCFLSSQQIQLNLRMTDYLTHDLIVLKDIGEDLPAGFGEFCERLTVVGDAEVSDARKTSSGWSEPKQNDDFDPKDDLFTWREDWQATLVLTVHKHFTNPDVTEITAKSLLTGKSTPSVMRDHR</sequence>
<dbReference type="Proteomes" id="UP000049077">
    <property type="component" value="Unassembled WGS sequence"/>
</dbReference>
<proteinExistence type="predicted"/>
<protein>
    <submittedName>
        <fullName evidence="1">Uncharacterized protein</fullName>
    </submittedName>
</protein>
<gene>
    <name evidence="1" type="ORF">VCR4J5_200210</name>
</gene>
<keyword evidence="2" id="KW-1185">Reference proteome</keyword>
<organism evidence="1 2">
    <name type="scientific">Vibrio crassostreae</name>
    <dbReference type="NCBI Taxonomy" id="246167"/>
    <lineage>
        <taxon>Bacteria</taxon>
        <taxon>Pseudomonadati</taxon>
        <taxon>Pseudomonadota</taxon>
        <taxon>Gammaproteobacteria</taxon>
        <taxon>Vibrionales</taxon>
        <taxon>Vibrionaceae</taxon>
        <taxon>Vibrio</taxon>
    </lineage>
</organism>
<evidence type="ECO:0000313" key="1">
    <source>
        <dbReference type="EMBL" id="CDT34079.1"/>
    </source>
</evidence>
<dbReference type="RefSeq" id="WP_057620477.1">
    <property type="nucleotide sequence ID" value="NZ_CAWMQT010000103.1"/>
</dbReference>
<comment type="caution">
    <text evidence="1">The sequence shown here is derived from an EMBL/GenBank/DDBJ whole genome shotgun (WGS) entry which is preliminary data.</text>
</comment>
<name>A0ABM9QU56_9VIBR</name>
<accession>A0ABM9QU56</accession>
<reference evidence="1 2" key="1">
    <citation type="submission" date="2014-06" db="EMBL/GenBank/DDBJ databases">
        <authorList>
            <person name="Le Roux F."/>
        </authorList>
    </citation>
    <scope>NUCLEOTIDE SEQUENCE [LARGE SCALE GENOMIC DNA]</scope>
    <source>
        <strain evidence="1 2">J5-4</strain>
    </source>
</reference>
<evidence type="ECO:0000313" key="2">
    <source>
        <dbReference type="Proteomes" id="UP000049077"/>
    </source>
</evidence>